<dbReference type="Proteomes" id="UP000288805">
    <property type="component" value="Unassembled WGS sequence"/>
</dbReference>
<gene>
    <name evidence="1" type="ORF">CK203_114010</name>
</gene>
<dbReference type="EMBL" id="QGNW01002430">
    <property type="protein sequence ID" value="RVW19835.1"/>
    <property type="molecule type" value="Genomic_DNA"/>
</dbReference>
<evidence type="ECO:0000313" key="1">
    <source>
        <dbReference type="EMBL" id="RVW19835.1"/>
    </source>
</evidence>
<comment type="caution">
    <text evidence="1">The sequence shown here is derived from an EMBL/GenBank/DDBJ whole genome shotgun (WGS) entry which is preliminary data.</text>
</comment>
<accession>A0A438C9A9</accession>
<dbReference type="AlphaFoldDB" id="A0A438C9A9"/>
<organism evidence="1 2">
    <name type="scientific">Vitis vinifera</name>
    <name type="common">Grape</name>
    <dbReference type="NCBI Taxonomy" id="29760"/>
    <lineage>
        <taxon>Eukaryota</taxon>
        <taxon>Viridiplantae</taxon>
        <taxon>Streptophyta</taxon>
        <taxon>Embryophyta</taxon>
        <taxon>Tracheophyta</taxon>
        <taxon>Spermatophyta</taxon>
        <taxon>Magnoliopsida</taxon>
        <taxon>eudicotyledons</taxon>
        <taxon>Gunneridae</taxon>
        <taxon>Pentapetalae</taxon>
        <taxon>rosids</taxon>
        <taxon>Vitales</taxon>
        <taxon>Vitaceae</taxon>
        <taxon>Viteae</taxon>
        <taxon>Vitis</taxon>
    </lineage>
</organism>
<proteinExistence type="predicted"/>
<reference evidence="1 2" key="1">
    <citation type="journal article" date="2018" name="PLoS Genet.">
        <title>Population sequencing reveals clonal diversity and ancestral inbreeding in the grapevine cultivar Chardonnay.</title>
        <authorList>
            <person name="Roach M.J."/>
            <person name="Johnson D.L."/>
            <person name="Bohlmann J."/>
            <person name="van Vuuren H.J."/>
            <person name="Jones S.J."/>
            <person name="Pretorius I.S."/>
            <person name="Schmidt S.A."/>
            <person name="Borneman A.R."/>
        </authorList>
    </citation>
    <scope>NUCLEOTIDE SEQUENCE [LARGE SCALE GENOMIC DNA]</scope>
    <source>
        <strain evidence="2">cv. Chardonnay</strain>
        <tissue evidence="1">Leaf</tissue>
    </source>
</reference>
<sequence length="61" mass="6896">MFAIFLTATVPLRHQLQQPKFSEEESLTVKKVSGLKREDSEGFFPENPGDQEVFKLNVTVG</sequence>
<protein>
    <submittedName>
        <fullName evidence="1">Uncharacterized protein</fullName>
    </submittedName>
</protein>
<name>A0A438C9A9_VITVI</name>
<evidence type="ECO:0000313" key="2">
    <source>
        <dbReference type="Proteomes" id="UP000288805"/>
    </source>
</evidence>